<keyword evidence="2" id="KW-0238">DNA-binding</keyword>
<dbReference type="PANTHER" id="PTHR37299:SF1">
    <property type="entry name" value="STAGE 0 SPORULATION PROTEIN A HOMOLOG"/>
    <property type="match status" value="1"/>
</dbReference>
<dbReference type="SMART" id="SM00850">
    <property type="entry name" value="LytTR"/>
    <property type="match status" value="1"/>
</dbReference>
<proteinExistence type="predicted"/>
<evidence type="ECO:0000313" key="3">
    <source>
        <dbReference type="Proteomes" id="UP000184121"/>
    </source>
</evidence>
<dbReference type="PROSITE" id="PS50930">
    <property type="entry name" value="HTH_LYTTR"/>
    <property type="match status" value="1"/>
</dbReference>
<dbReference type="Pfam" id="PF04397">
    <property type="entry name" value="LytTR"/>
    <property type="match status" value="1"/>
</dbReference>
<protein>
    <submittedName>
        <fullName evidence="2">LytTr DNA-binding domain-containing protein</fullName>
    </submittedName>
</protein>
<keyword evidence="3" id="KW-1185">Reference proteome</keyword>
<dbReference type="STRING" id="29534.SAMN05444366_4151"/>
<dbReference type="EMBL" id="FRBY01000006">
    <property type="protein sequence ID" value="SHM78306.1"/>
    <property type="molecule type" value="Genomic_DNA"/>
</dbReference>
<sequence length="134" mass="15692">MFVRIFYIKLFTFTPESQSLKMILNRMKEEKFTFIKTDKKIVKLHFDSIAVIKGLGNYVQIITIENINHTYYKSLKDLIDVLPNEFMRVHNSFIVNLTNIDSIEDNHIIAKGNKITIGKTYKDCLTKAINKFVL</sequence>
<dbReference type="GO" id="GO:0000156">
    <property type="term" value="F:phosphorelay response regulator activity"/>
    <property type="evidence" value="ECO:0007669"/>
    <property type="project" value="InterPro"/>
</dbReference>
<dbReference type="Gene3D" id="2.40.50.1020">
    <property type="entry name" value="LytTr DNA-binding domain"/>
    <property type="match status" value="1"/>
</dbReference>
<dbReference type="PANTHER" id="PTHR37299">
    <property type="entry name" value="TRANSCRIPTIONAL REGULATOR-RELATED"/>
    <property type="match status" value="1"/>
</dbReference>
<dbReference type="Proteomes" id="UP000184121">
    <property type="component" value="Unassembled WGS sequence"/>
</dbReference>
<accession>A0A1M7LJV8</accession>
<reference evidence="3" key="1">
    <citation type="submission" date="2016-11" db="EMBL/GenBank/DDBJ databases">
        <authorList>
            <person name="Varghese N."/>
            <person name="Submissions S."/>
        </authorList>
    </citation>
    <scope>NUCLEOTIDE SEQUENCE [LARGE SCALE GENOMIC DNA]</scope>
    <source>
        <strain evidence="3">DSM 1811</strain>
    </source>
</reference>
<organism evidence="2 3">
    <name type="scientific">Flavobacterium saccharophilum</name>
    <dbReference type="NCBI Taxonomy" id="29534"/>
    <lineage>
        <taxon>Bacteria</taxon>
        <taxon>Pseudomonadati</taxon>
        <taxon>Bacteroidota</taxon>
        <taxon>Flavobacteriia</taxon>
        <taxon>Flavobacteriales</taxon>
        <taxon>Flavobacteriaceae</taxon>
        <taxon>Flavobacterium</taxon>
    </lineage>
</organism>
<name>A0A1M7LJV8_9FLAO</name>
<evidence type="ECO:0000259" key="1">
    <source>
        <dbReference type="PROSITE" id="PS50930"/>
    </source>
</evidence>
<feature type="domain" description="HTH LytTR-type" evidence="1">
    <location>
        <begin position="35"/>
        <end position="104"/>
    </location>
</feature>
<dbReference type="InterPro" id="IPR007492">
    <property type="entry name" value="LytTR_DNA-bd_dom"/>
</dbReference>
<gene>
    <name evidence="2" type="ORF">SAMN05444366_4151</name>
</gene>
<dbReference type="AlphaFoldDB" id="A0A1M7LJV8"/>
<dbReference type="GO" id="GO:0003677">
    <property type="term" value="F:DNA binding"/>
    <property type="evidence" value="ECO:0007669"/>
    <property type="project" value="UniProtKB-KW"/>
</dbReference>
<evidence type="ECO:0000313" key="2">
    <source>
        <dbReference type="EMBL" id="SHM78306.1"/>
    </source>
</evidence>
<dbReference type="InterPro" id="IPR046947">
    <property type="entry name" value="LytR-like"/>
</dbReference>